<accession>A0A1F7WLN5</accession>
<evidence type="ECO:0000313" key="2">
    <source>
        <dbReference type="Proteomes" id="UP000178735"/>
    </source>
</evidence>
<protein>
    <recommendedName>
        <fullName evidence="3">Polyprenyl synthetase</fullName>
    </recommendedName>
</protein>
<dbReference type="EMBL" id="MGFH01000157">
    <property type="protein sequence ID" value="OGM03746.1"/>
    <property type="molecule type" value="Genomic_DNA"/>
</dbReference>
<name>A0A1F7WLN5_9BACT</name>
<dbReference type="Proteomes" id="UP000178735">
    <property type="component" value="Unassembled WGS sequence"/>
</dbReference>
<evidence type="ECO:0008006" key="3">
    <source>
        <dbReference type="Google" id="ProtNLM"/>
    </source>
</evidence>
<dbReference type="Gene3D" id="1.10.600.10">
    <property type="entry name" value="Farnesyl Diphosphate Synthase"/>
    <property type="match status" value="1"/>
</dbReference>
<dbReference type="AlphaFoldDB" id="A0A1F7WLN5"/>
<evidence type="ECO:0000313" key="1">
    <source>
        <dbReference type="EMBL" id="OGM03746.1"/>
    </source>
</evidence>
<reference evidence="1 2" key="1">
    <citation type="journal article" date="2016" name="Nat. Commun.">
        <title>Thousands of microbial genomes shed light on interconnected biogeochemical processes in an aquifer system.</title>
        <authorList>
            <person name="Anantharaman K."/>
            <person name="Brown C.T."/>
            <person name="Hug L.A."/>
            <person name="Sharon I."/>
            <person name="Castelle C.J."/>
            <person name="Probst A.J."/>
            <person name="Thomas B.C."/>
            <person name="Singh A."/>
            <person name="Wilkins M.J."/>
            <person name="Karaoz U."/>
            <person name="Brodie E.L."/>
            <person name="Williams K.H."/>
            <person name="Hubbard S.S."/>
            <person name="Banfield J.F."/>
        </authorList>
    </citation>
    <scope>NUCLEOTIDE SEQUENCE [LARGE SCALE GENOMIC DNA]</scope>
</reference>
<organism evidence="1 2">
    <name type="scientific">Candidatus Wallbacteria bacterium GWC2_49_35</name>
    <dbReference type="NCBI Taxonomy" id="1817813"/>
    <lineage>
        <taxon>Bacteria</taxon>
        <taxon>Candidatus Walliibacteriota</taxon>
    </lineage>
</organism>
<gene>
    <name evidence="1" type="ORF">A2008_08825</name>
</gene>
<dbReference type="InterPro" id="IPR008949">
    <property type="entry name" value="Isoprenoid_synthase_dom_sf"/>
</dbReference>
<dbReference type="SUPFAM" id="SSF48576">
    <property type="entry name" value="Terpenoid synthases"/>
    <property type="match status" value="1"/>
</dbReference>
<sequence>MKEFYERVEKINSKYNILQKVKAHLTGINVAIRKLAANLLPDEGQMLQSAFLLLAAECENGDASPYIDKIVALELLKTGYEIRDKLVNKTPTFSTHFYVKDKLDMNYGFLISDMLISKALSHLYNNSERRLIGLLDDMVADIVNSRLDVAYLLKSESLDLKKYTEIIIRCFSSIMKIGFLSIKPAAVINPQLHNSALNLATNLAVACEFAEDFAGFLKAPFAQTGDMSYVLIENTNLVFPILLLSEIASSYETHMLKNILTGLKHKGTPPTNKEIWRMKTLIKKYNVNDFALKKINDHAASALMELKILGWQQPEKLDRHINALLKSNWDVEHIVP</sequence>
<comment type="caution">
    <text evidence="1">The sequence shown here is derived from an EMBL/GenBank/DDBJ whole genome shotgun (WGS) entry which is preliminary data.</text>
</comment>
<proteinExistence type="predicted"/>
<dbReference type="STRING" id="1817813.A2008_08825"/>